<sequence>MTTPYSSLIFTVKRSEPELVFPALPTPHEFKSLSDIDDQRGHRFQVQNILFYRNSFGMEGRDPVKVIKEAIAKTLVYYYPFAGRLREGPNDKLIVECTGEGSGGILHCPLLLIQVTRLMCGGFIFGIRINHTIVDASGLVQFVTAVAEITRGKRVPSVLPVWERHLLNARDPPHVSCVHHFYRELHKDINNGMTLDDMNYIVHRNFFFGTQEIANLRSQLPPQLRACSKFDMLAASLWRCYTSTLNLKSDDEVCFTFPVDTRGKFTQPLPIGFYGNSIVHPAAMSTASKLCANPLGYAVALVKRAKADVTEEFRRSTADLLVKKGRPRATIFRTCILSDLTCIGFQDIDFGWGKALYGGPTKATVTAIFLLPSRNIKGEDGIVLAIELPKSSMERFVIEIQKLLREPPNNDNNSSSFIASPL</sequence>
<dbReference type="Pfam" id="PF02458">
    <property type="entry name" value="Transferase"/>
    <property type="match status" value="2"/>
</dbReference>
<proteinExistence type="inferred from homology"/>
<dbReference type="GO" id="GO:0016740">
    <property type="term" value="F:transferase activity"/>
    <property type="evidence" value="ECO:0007669"/>
    <property type="project" value="UniProtKB-KW"/>
</dbReference>
<dbReference type="InterPro" id="IPR050898">
    <property type="entry name" value="Plant_acyltransferase"/>
</dbReference>
<keyword evidence="2" id="KW-0808">Transferase</keyword>
<evidence type="ECO:0000313" key="3">
    <source>
        <dbReference type="EMBL" id="KAF9589876.1"/>
    </source>
</evidence>
<dbReference type="AlphaFoldDB" id="A0A835GYF5"/>
<dbReference type="PANTHER" id="PTHR31147:SF66">
    <property type="entry name" value="OS05G0315700 PROTEIN"/>
    <property type="match status" value="1"/>
</dbReference>
<dbReference type="InterPro" id="IPR023213">
    <property type="entry name" value="CAT-like_dom_sf"/>
</dbReference>
<protein>
    <recommendedName>
        <fullName evidence="5">Benzyl alcohol O-benzoyltransferase</fullName>
    </recommendedName>
</protein>
<dbReference type="OrthoDB" id="1483986at2759"/>
<gene>
    <name evidence="3" type="ORF">IFM89_029116</name>
</gene>
<evidence type="ECO:0008006" key="5">
    <source>
        <dbReference type="Google" id="ProtNLM"/>
    </source>
</evidence>
<dbReference type="Proteomes" id="UP000631114">
    <property type="component" value="Unassembled WGS sequence"/>
</dbReference>
<comment type="caution">
    <text evidence="3">The sequence shown here is derived from an EMBL/GenBank/DDBJ whole genome shotgun (WGS) entry which is preliminary data.</text>
</comment>
<keyword evidence="4" id="KW-1185">Reference proteome</keyword>
<dbReference type="PANTHER" id="PTHR31147">
    <property type="entry name" value="ACYL TRANSFERASE 4"/>
    <property type="match status" value="1"/>
</dbReference>
<comment type="similarity">
    <text evidence="1">Belongs to the plant acyltransferase family.</text>
</comment>
<evidence type="ECO:0000313" key="4">
    <source>
        <dbReference type="Proteomes" id="UP000631114"/>
    </source>
</evidence>
<dbReference type="Gene3D" id="3.30.559.10">
    <property type="entry name" value="Chloramphenicol acetyltransferase-like domain"/>
    <property type="match status" value="3"/>
</dbReference>
<name>A0A835GYF5_9MAGN</name>
<evidence type="ECO:0000256" key="2">
    <source>
        <dbReference type="ARBA" id="ARBA00022679"/>
    </source>
</evidence>
<dbReference type="EMBL" id="JADFTS010000009">
    <property type="protein sequence ID" value="KAF9589876.1"/>
    <property type="molecule type" value="Genomic_DNA"/>
</dbReference>
<accession>A0A835GYF5</accession>
<reference evidence="3 4" key="1">
    <citation type="submission" date="2020-10" db="EMBL/GenBank/DDBJ databases">
        <title>The Coptis chinensis genome and diversification of protoberbering-type alkaloids.</title>
        <authorList>
            <person name="Wang B."/>
            <person name="Shu S."/>
            <person name="Song C."/>
            <person name="Liu Y."/>
        </authorList>
    </citation>
    <scope>NUCLEOTIDE SEQUENCE [LARGE SCALE GENOMIC DNA]</scope>
    <source>
        <strain evidence="3">HL-2020</strain>
        <tissue evidence="3">Leaf</tissue>
    </source>
</reference>
<evidence type="ECO:0000256" key="1">
    <source>
        <dbReference type="ARBA" id="ARBA00009861"/>
    </source>
</evidence>
<organism evidence="3 4">
    <name type="scientific">Coptis chinensis</name>
    <dbReference type="NCBI Taxonomy" id="261450"/>
    <lineage>
        <taxon>Eukaryota</taxon>
        <taxon>Viridiplantae</taxon>
        <taxon>Streptophyta</taxon>
        <taxon>Embryophyta</taxon>
        <taxon>Tracheophyta</taxon>
        <taxon>Spermatophyta</taxon>
        <taxon>Magnoliopsida</taxon>
        <taxon>Ranunculales</taxon>
        <taxon>Ranunculaceae</taxon>
        <taxon>Coptidoideae</taxon>
        <taxon>Coptis</taxon>
    </lineage>
</organism>